<organism evidence="2 3">
    <name type="scientific">Dimargaris verticillata</name>
    <dbReference type="NCBI Taxonomy" id="2761393"/>
    <lineage>
        <taxon>Eukaryota</taxon>
        <taxon>Fungi</taxon>
        <taxon>Fungi incertae sedis</taxon>
        <taxon>Zoopagomycota</taxon>
        <taxon>Kickxellomycotina</taxon>
        <taxon>Dimargaritomycetes</taxon>
        <taxon>Dimargaritales</taxon>
        <taxon>Dimargaritaceae</taxon>
        <taxon>Dimargaris</taxon>
    </lineage>
</organism>
<protein>
    <recommendedName>
        <fullName evidence="1">HD/PDEase domain-containing protein</fullName>
    </recommendedName>
</protein>
<feature type="domain" description="HD/PDEase" evidence="1">
    <location>
        <begin position="72"/>
        <end position="221"/>
    </location>
</feature>
<dbReference type="InterPro" id="IPR003607">
    <property type="entry name" value="HD/PDEase_dom"/>
</dbReference>
<dbReference type="Pfam" id="PF01966">
    <property type="entry name" value="HD"/>
    <property type="match status" value="1"/>
</dbReference>
<dbReference type="PANTHER" id="PTHR11373:SF4">
    <property type="entry name" value="DEOXYNUCLEOSIDE TRIPHOSPHATE TRIPHOSPHOHYDROLASE SAMHD1"/>
    <property type="match status" value="1"/>
</dbReference>
<dbReference type="Gene3D" id="3.30.70.2760">
    <property type="match status" value="1"/>
</dbReference>
<dbReference type="InterPro" id="IPR006674">
    <property type="entry name" value="HD_domain"/>
</dbReference>
<keyword evidence="3" id="KW-1185">Reference proteome</keyword>
<dbReference type="EMBL" id="JANBQB010000036">
    <property type="protein sequence ID" value="KAJ1983916.1"/>
    <property type="molecule type" value="Genomic_DNA"/>
</dbReference>
<dbReference type="SMART" id="SM00471">
    <property type="entry name" value="HDc"/>
    <property type="match status" value="1"/>
</dbReference>
<dbReference type="SUPFAM" id="SSF109604">
    <property type="entry name" value="HD-domain/PDEase-like"/>
    <property type="match status" value="1"/>
</dbReference>
<accession>A0A9W8EAR5</accession>
<dbReference type="GO" id="GO:0005634">
    <property type="term" value="C:nucleus"/>
    <property type="evidence" value="ECO:0007669"/>
    <property type="project" value="TreeGrafter"/>
</dbReference>
<name>A0A9W8EAR5_9FUNG</name>
<dbReference type="GO" id="GO:0008832">
    <property type="term" value="F:dGTPase activity"/>
    <property type="evidence" value="ECO:0007669"/>
    <property type="project" value="TreeGrafter"/>
</dbReference>
<dbReference type="Gene3D" id="1.10.3210.10">
    <property type="entry name" value="Hypothetical protein af1432"/>
    <property type="match status" value="1"/>
</dbReference>
<evidence type="ECO:0000313" key="3">
    <source>
        <dbReference type="Proteomes" id="UP001151582"/>
    </source>
</evidence>
<evidence type="ECO:0000313" key="2">
    <source>
        <dbReference type="EMBL" id="KAJ1983916.1"/>
    </source>
</evidence>
<dbReference type="CDD" id="cd00077">
    <property type="entry name" value="HDc"/>
    <property type="match status" value="1"/>
</dbReference>
<proteinExistence type="predicted"/>
<dbReference type="GO" id="GO:0006203">
    <property type="term" value="P:dGTP catabolic process"/>
    <property type="evidence" value="ECO:0007669"/>
    <property type="project" value="TreeGrafter"/>
</dbReference>
<dbReference type="Proteomes" id="UP001151582">
    <property type="component" value="Unassembled WGS sequence"/>
</dbReference>
<dbReference type="InterPro" id="IPR050135">
    <property type="entry name" value="dGTPase-like"/>
</dbReference>
<dbReference type="OrthoDB" id="9991235at2759"/>
<evidence type="ECO:0000259" key="1">
    <source>
        <dbReference type="SMART" id="SM00471"/>
    </source>
</evidence>
<dbReference type="PANTHER" id="PTHR11373">
    <property type="entry name" value="DEOXYNUCLEOSIDE TRIPHOSPHATE TRIPHOSPHOHYDROLASE"/>
    <property type="match status" value="1"/>
</dbReference>
<gene>
    <name evidence="2" type="ORF">H4R34_000971</name>
</gene>
<comment type="caution">
    <text evidence="2">The sequence shown here is derived from an EMBL/GenBank/DDBJ whole genome shotgun (WGS) entry which is preliminary data.</text>
</comment>
<dbReference type="Pfam" id="PF19276">
    <property type="entry name" value="HD_assoc_2"/>
    <property type="match status" value="1"/>
</dbReference>
<dbReference type="FunFam" id="1.10.3210.10:FF:000030">
    <property type="entry name" value="Deoxynucleoside triphosphate triphosphohydrolase SAMHD1 homolog"/>
    <property type="match status" value="1"/>
</dbReference>
<reference evidence="2" key="1">
    <citation type="submission" date="2022-07" db="EMBL/GenBank/DDBJ databases">
        <title>Phylogenomic reconstructions and comparative analyses of Kickxellomycotina fungi.</title>
        <authorList>
            <person name="Reynolds N.K."/>
            <person name="Stajich J.E."/>
            <person name="Barry K."/>
            <person name="Grigoriev I.V."/>
            <person name="Crous P."/>
            <person name="Smith M.E."/>
        </authorList>
    </citation>
    <scope>NUCLEOTIDE SEQUENCE</scope>
    <source>
        <strain evidence="2">RSA 567</strain>
    </source>
</reference>
<dbReference type="AlphaFoldDB" id="A0A9W8EAR5"/>
<dbReference type="InterPro" id="IPR045509">
    <property type="entry name" value="HD_assoc_2"/>
</dbReference>
<sequence>MASPGPLVNCDSFMSDTPSNYLAGKCKKYFNDPIHGYISFDGCSMDIVDTPQFQRLRYLKQMGSSYFVFPGACHNRFEHCLGVGYLAGTLTQRFKDSQPELEISDAEVRNVQIAGLCHDLGHGPFSHVFDAAVIPTLSPQSTWKHEQGSLMMFDYLVEDNYVDIDREDVEFIKDLIMGRPQHHGNRFEERRFLFDIVANQRNGVDVDKFDYISRDCYNVNLKSSYDSSRLMIASRVINDQICYDHKEVYNIYDMFHTRYSLFKRIYTHRVAVAIELMLVDAIVKANSSLNLLEKIQDPEQYLYLTDGILHDILRSSDPALAESKRLIKRIQCRQLYKFVDEFVVPGDHKDKLDKTVINAEAIVAHQPDNAHLSADDVIVEWLPLSYGKKDQNPVNSIQFYNKFNDYQSFHIPRQNVSCLIPTTFSEMAIRVYARDINKVGMIQRAFRRLMKQWQLQPNSPQIDYVPNQGHEVPGAFESPRKRRLTFLE</sequence>